<dbReference type="AlphaFoldDB" id="A0A087T8T8"/>
<sequence>MKNGQSPAISEKLLAVNRVHMATSKNNIYVAHHKATLRNLPSEVLNVMPICNVHTSQFSLESPPHPKVDSPRGLL</sequence>
<evidence type="ECO:0000313" key="1">
    <source>
        <dbReference type="EMBL" id="KFM61527.1"/>
    </source>
</evidence>
<name>A0A087T8T8_STEMI</name>
<feature type="non-terminal residue" evidence="1">
    <location>
        <position position="75"/>
    </location>
</feature>
<reference evidence="1 2" key="1">
    <citation type="submission" date="2013-11" db="EMBL/GenBank/DDBJ databases">
        <title>Genome sequencing of Stegodyphus mimosarum.</title>
        <authorList>
            <person name="Bechsgaard J."/>
        </authorList>
    </citation>
    <scope>NUCLEOTIDE SEQUENCE [LARGE SCALE GENOMIC DNA]</scope>
</reference>
<dbReference type="Proteomes" id="UP000054359">
    <property type="component" value="Unassembled WGS sequence"/>
</dbReference>
<organism evidence="1 2">
    <name type="scientific">Stegodyphus mimosarum</name>
    <name type="common">African social velvet spider</name>
    <dbReference type="NCBI Taxonomy" id="407821"/>
    <lineage>
        <taxon>Eukaryota</taxon>
        <taxon>Metazoa</taxon>
        <taxon>Ecdysozoa</taxon>
        <taxon>Arthropoda</taxon>
        <taxon>Chelicerata</taxon>
        <taxon>Arachnida</taxon>
        <taxon>Araneae</taxon>
        <taxon>Araneomorphae</taxon>
        <taxon>Entelegynae</taxon>
        <taxon>Eresoidea</taxon>
        <taxon>Eresidae</taxon>
        <taxon>Stegodyphus</taxon>
    </lineage>
</organism>
<keyword evidence="2" id="KW-1185">Reference proteome</keyword>
<dbReference type="EMBL" id="KK114006">
    <property type="protein sequence ID" value="KFM61527.1"/>
    <property type="molecule type" value="Genomic_DNA"/>
</dbReference>
<proteinExistence type="predicted"/>
<gene>
    <name evidence="1" type="ORF">X975_21647</name>
</gene>
<accession>A0A087T8T8</accession>
<evidence type="ECO:0000313" key="2">
    <source>
        <dbReference type="Proteomes" id="UP000054359"/>
    </source>
</evidence>
<protein>
    <submittedName>
        <fullName evidence="1">Uncharacterized protein</fullName>
    </submittedName>
</protein>